<evidence type="ECO:0000313" key="2">
    <source>
        <dbReference type="Proteomes" id="UP000276417"/>
    </source>
</evidence>
<evidence type="ECO:0000313" key="1">
    <source>
        <dbReference type="EMBL" id="AZI42153.1"/>
    </source>
</evidence>
<dbReference type="Proteomes" id="UP000276417">
    <property type="component" value="Chromosome 1"/>
</dbReference>
<name>A0A3G8YB63_9DEIO</name>
<keyword evidence="2" id="KW-1185">Reference proteome</keyword>
<dbReference type="OrthoDB" id="71690at2"/>
<proteinExistence type="predicted"/>
<dbReference type="KEGG" id="dph:EHF33_04830"/>
<gene>
    <name evidence="1" type="ORF">EHF33_04830</name>
</gene>
<accession>A0A3G8YB63</accession>
<dbReference type="EMBL" id="CP034183">
    <property type="protein sequence ID" value="AZI42153.1"/>
    <property type="molecule type" value="Genomic_DNA"/>
</dbReference>
<sequence length="92" mass="10439">MDVQTQIDQTPFPDGTQVSSYEEMEGRVFRIRQRSGEVRRGLEILLTDEAAQRYGEEPMVATVLQQLQKHAEAGLPVLEAGKEYERLVFVGD</sequence>
<organism evidence="1 2">
    <name type="scientific">Deinococcus psychrotolerans</name>
    <dbReference type="NCBI Taxonomy" id="2489213"/>
    <lineage>
        <taxon>Bacteria</taxon>
        <taxon>Thermotogati</taxon>
        <taxon>Deinococcota</taxon>
        <taxon>Deinococci</taxon>
        <taxon>Deinococcales</taxon>
        <taxon>Deinococcaceae</taxon>
        <taxon>Deinococcus</taxon>
    </lineage>
</organism>
<dbReference type="RefSeq" id="WP_124868374.1">
    <property type="nucleotide sequence ID" value="NZ_CP034183.1"/>
</dbReference>
<protein>
    <submittedName>
        <fullName evidence="1">Uncharacterized protein</fullName>
    </submittedName>
</protein>
<dbReference type="AlphaFoldDB" id="A0A3G8YB63"/>
<reference evidence="1 2" key="1">
    <citation type="submission" date="2018-11" db="EMBL/GenBank/DDBJ databases">
        <title>Deinococcus shelandsis sp. nov., isolated from South Shetland Islands soil of Antarctica.</title>
        <authorList>
            <person name="Tian J."/>
        </authorList>
    </citation>
    <scope>NUCLEOTIDE SEQUENCE [LARGE SCALE GENOMIC DNA]</scope>
    <source>
        <strain evidence="1 2">S14-83T</strain>
    </source>
</reference>